<dbReference type="EMBL" id="AVOT02065749">
    <property type="protein sequence ID" value="MBW0557739.1"/>
    <property type="molecule type" value="Genomic_DNA"/>
</dbReference>
<dbReference type="Proteomes" id="UP000765509">
    <property type="component" value="Unassembled WGS sequence"/>
</dbReference>
<protein>
    <submittedName>
        <fullName evidence="1">Uncharacterized protein</fullName>
    </submittedName>
</protein>
<sequence>MLAFAILTKLPDELNSLIEKVTLNTKTQGSPGAILNLLHDAEMKEESLKTFSKNDMEIGMALNREVFKSKTINYCRNGQHNPLANNPLTNDGNSILKAALTGITRRKKEIIPLCDLCCP</sequence>
<proteinExistence type="predicted"/>
<gene>
    <name evidence="1" type="ORF">O181_097454</name>
</gene>
<comment type="caution">
    <text evidence="1">The sequence shown here is derived from an EMBL/GenBank/DDBJ whole genome shotgun (WGS) entry which is preliminary data.</text>
</comment>
<dbReference type="OrthoDB" id="2504565at2759"/>
<name>A0A9Q3J9A8_9BASI</name>
<keyword evidence="2" id="KW-1185">Reference proteome</keyword>
<organism evidence="1 2">
    <name type="scientific">Austropuccinia psidii MF-1</name>
    <dbReference type="NCBI Taxonomy" id="1389203"/>
    <lineage>
        <taxon>Eukaryota</taxon>
        <taxon>Fungi</taxon>
        <taxon>Dikarya</taxon>
        <taxon>Basidiomycota</taxon>
        <taxon>Pucciniomycotina</taxon>
        <taxon>Pucciniomycetes</taxon>
        <taxon>Pucciniales</taxon>
        <taxon>Sphaerophragmiaceae</taxon>
        <taxon>Austropuccinia</taxon>
    </lineage>
</organism>
<accession>A0A9Q3J9A8</accession>
<evidence type="ECO:0000313" key="2">
    <source>
        <dbReference type="Proteomes" id="UP000765509"/>
    </source>
</evidence>
<evidence type="ECO:0000313" key="1">
    <source>
        <dbReference type="EMBL" id="MBW0557739.1"/>
    </source>
</evidence>
<dbReference type="AlphaFoldDB" id="A0A9Q3J9A8"/>
<reference evidence="1" key="1">
    <citation type="submission" date="2021-03" db="EMBL/GenBank/DDBJ databases">
        <title>Draft genome sequence of rust myrtle Austropuccinia psidii MF-1, a brazilian biotype.</title>
        <authorList>
            <person name="Quecine M.C."/>
            <person name="Pachon D.M.R."/>
            <person name="Bonatelli M.L."/>
            <person name="Correr F.H."/>
            <person name="Franceschini L.M."/>
            <person name="Leite T.F."/>
            <person name="Margarido G.R.A."/>
            <person name="Almeida C.A."/>
            <person name="Ferrarezi J.A."/>
            <person name="Labate C.A."/>
        </authorList>
    </citation>
    <scope>NUCLEOTIDE SEQUENCE</scope>
    <source>
        <strain evidence="1">MF-1</strain>
    </source>
</reference>